<evidence type="ECO:0000313" key="2">
    <source>
        <dbReference type="EMBL" id="SFQ08238.1"/>
    </source>
</evidence>
<dbReference type="GO" id="GO:0016790">
    <property type="term" value="F:thiolester hydrolase activity"/>
    <property type="evidence" value="ECO:0007669"/>
    <property type="project" value="UniProtKB-ARBA"/>
</dbReference>
<organism evidence="2 3">
    <name type="scientific">Ectopseudomonas toyotomiensis</name>
    <dbReference type="NCBI Taxonomy" id="554344"/>
    <lineage>
        <taxon>Bacteria</taxon>
        <taxon>Pseudomonadati</taxon>
        <taxon>Pseudomonadota</taxon>
        <taxon>Gammaproteobacteria</taxon>
        <taxon>Pseudomonadales</taxon>
        <taxon>Pseudomonadaceae</taxon>
        <taxon>Ectopseudomonas</taxon>
    </lineage>
</organism>
<feature type="domain" description="Thioesterase" evidence="1">
    <location>
        <begin position="35"/>
        <end position="101"/>
    </location>
</feature>
<protein>
    <submittedName>
        <fullName evidence="2">Uncharacterized domain 1-containing protein</fullName>
    </submittedName>
</protein>
<proteinExistence type="predicted"/>
<dbReference type="InterPro" id="IPR029069">
    <property type="entry name" value="HotDog_dom_sf"/>
</dbReference>
<dbReference type="EMBL" id="FOXK01000007">
    <property type="protein sequence ID" value="SFQ08238.1"/>
    <property type="molecule type" value="Genomic_DNA"/>
</dbReference>
<name>A0A1I5VKY2_9GAMM</name>
<dbReference type="CDD" id="cd03443">
    <property type="entry name" value="PaaI_thioesterase"/>
    <property type="match status" value="1"/>
</dbReference>
<dbReference type="Gene3D" id="3.10.129.10">
    <property type="entry name" value="Hotdog Thioesterase"/>
    <property type="match status" value="1"/>
</dbReference>
<keyword evidence="3" id="KW-1185">Reference proteome</keyword>
<dbReference type="Proteomes" id="UP000182025">
    <property type="component" value="Unassembled WGS sequence"/>
</dbReference>
<reference evidence="3" key="1">
    <citation type="submission" date="2016-10" db="EMBL/GenBank/DDBJ databases">
        <authorList>
            <person name="Varghese N."/>
            <person name="Submissions S."/>
        </authorList>
    </citation>
    <scope>NUCLEOTIDE SEQUENCE [LARGE SCALE GENOMIC DNA]</scope>
    <source>
        <strain evidence="3">JCM 15604</strain>
    </source>
</reference>
<sequence>MRVVRVEGNRAIIGLSPQPWMFADDDCEEICTSILYSLADSACGLAVFAEAQELTPIATLDLRMDYLRPATGDRDLLAVATCLHLTEEIAFIHCDILSNGDSQPVATGSGTFVRNTDGQRFQAAAGEK</sequence>
<gene>
    <name evidence="2" type="ORF">SAMN05216177_107327</name>
</gene>
<dbReference type="InterPro" id="IPR006683">
    <property type="entry name" value="Thioestr_dom"/>
</dbReference>
<dbReference type="Pfam" id="PF03061">
    <property type="entry name" value="4HBT"/>
    <property type="match status" value="1"/>
</dbReference>
<accession>A0A1I5VKY2</accession>
<dbReference type="AlphaFoldDB" id="A0A1I5VKY2"/>
<dbReference type="SUPFAM" id="SSF54637">
    <property type="entry name" value="Thioesterase/thiol ester dehydrase-isomerase"/>
    <property type="match status" value="1"/>
</dbReference>
<evidence type="ECO:0000313" key="3">
    <source>
        <dbReference type="Proteomes" id="UP000182025"/>
    </source>
</evidence>
<evidence type="ECO:0000259" key="1">
    <source>
        <dbReference type="Pfam" id="PF03061"/>
    </source>
</evidence>